<feature type="domain" description="DEUBAD" evidence="10">
    <location>
        <begin position="308"/>
        <end position="417"/>
    </location>
</feature>
<dbReference type="PROSITE" id="PS51913">
    <property type="entry name" value="HTH_HARE"/>
    <property type="match status" value="1"/>
</dbReference>
<feature type="compositionally biased region" description="Basic and acidic residues" evidence="8">
    <location>
        <begin position="476"/>
        <end position="510"/>
    </location>
</feature>
<feature type="compositionally biased region" description="Basic and acidic residues" evidence="8">
    <location>
        <begin position="83"/>
        <end position="95"/>
    </location>
</feature>
<sequence length="899" mass="95512">MRDKQTRKKGRTWAEAAKTVLEKYPNTPMSHKEILQVIQREGLKEISGTSPLACLNAMLHTNSRGEQGIFYKVPGRMGVYTLKQKDVSDSPKELSEDGSEESSDVVSDSQSTENSNNANSKDSRRGTWRRRAVWCVSKEDLYQRRRLTMPSRQEAPTRLSMTSKLQSQPSSPQSRCTSPSVPASKLISPSQKHSKKALKQALKQQQQRNQRRQGGIPSSSSSSRLVLKTIKDMADPATATKTAAWEMKQAAQRSTSPQNSSSSSSSSSSVKADLCPSVSTRKMSQRSDRLSARQLKRTKCAEIDVETPDSILVNTNLRALINKHTLSALPQDCQQRLLSLLPEVDRQTCVDGQLKLSSSALNNEFFTSAAQSWKERLAEGEFTPEMRLRIRQELEKEKKMEQWKEHFFESYYGQNSGLSIEESKEMMEAVPHLEPSKHTPPPLPQQTGDARGRAGDCARPAGIPSTAATPEVSSPKPEEKTALVRSEQATHEGVQLEKGSRGEGGAEGKSETTSSQTPGGEALGPEHMEVAPESLKRKSVSEEEVAPSPSKRPRVVESPLLPQTPPPRASPEVKDWTAAPRVPPLKIPVSRILSAPGAAGGQVSPRSPFPAPLPSPGRTGARTLADIKAKAQLARAQRAAAAAAAAAASVSTAGGAVPGPGPGGGPLSPSPGPQPGTSFIWAGSSGAQLQPAARSAVGRRESAPPAMVTAAMPTPSSANPPASRVDPSSSQVSGLTRAHPSDPAAGGQSEKPSPEQTNPANSAAGKTGSPTTSKLSTPSMLPGRQQVALPPQGTSATSPCPATHPPPAPALTQRKPESPQAVGSAAKMSSSITTSNPLVTKLLQGKEVPLEQILPRALAKAQPTATPTGERRTFSGTPLHSESPAGPQDKPRHHPAPAP</sequence>
<feature type="domain" description="HTH HARE-type" evidence="9">
    <location>
        <begin position="11"/>
        <end position="85"/>
    </location>
</feature>
<gene>
    <name evidence="11" type="ORF">AAFF_G00088120</name>
</gene>
<protein>
    <recommendedName>
        <fullName evidence="13">Polycomb group protein ASXL2</fullName>
    </recommendedName>
</protein>
<feature type="compositionally biased region" description="Low complexity" evidence="8">
    <location>
        <begin position="642"/>
        <end position="655"/>
    </location>
</feature>
<keyword evidence="4" id="KW-0862">Zinc</keyword>
<evidence type="ECO:0000259" key="9">
    <source>
        <dbReference type="PROSITE" id="PS51913"/>
    </source>
</evidence>
<dbReference type="PANTHER" id="PTHR13578:SF11">
    <property type="entry name" value="POLYCOMB GROUP PROTEIN ASXL2-RELATED"/>
    <property type="match status" value="1"/>
</dbReference>
<feature type="region of interest" description="Disordered" evidence="8">
    <location>
        <begin position="854"/>
        <end position="899"/>
    </location>
</feature>
<dbReference type="GO" id="GO:0035517">
    <property type="term" value="C:PR-DUB complex"/>
    <property type="evidence" value="ECO:0007669"/>
    <property type="project" value="TreeGrafter"/>
</dbReference>
<evidence type="ECO:0008006" key="13">
    <source>
        <dbReference type="Google" id="ProtNLM"/>
    </source>
</evidence>
<feature type="region of interest" description="Disordered" evidence="8">
    <location>
        <begin position="642"/>
        <end position="834"/>
    </location>
</feature>
<dbReference type="GO" id="GO:0003682">
    <property type="term" value="F:chromatin binding"/>
    <property type="evidence" value="ECO:0007669"/>
    <property type="project" value="TreeGrafter"/>
</dbReference>
<comment type="caution">
    <text evidence="11">The sequence shown here is derived from an EMBL/GenBank/DDBJ whole genome shotgun (WGS) entry which is preliminary data.</text>
</comment>
<evidence type="ECO:0000256" key="4">
    <source>
        <dbReference type="ARBA" id="ARBA00022833"/>
    </source>
</evidence>
<evidence type="ECO:0000256" key="5">
    <source>
        <dbReference type="ARBA" id="ARBA00023015"/>
    </source>
</evidence>
<organism evidence="11 12">
    <name type="scientific">Aldrovandia affinis</name>
    <dbReference type="NCBI Taxonomy" id="143900"/>
    <lineage>
        <taxon>Eukaryota</taxon>
        <taxon>Metazoa</taxon>
        <taxon>Chordata</taxon>
        <taxon>Craniata</taxon>
        <taxon>Vertebrata</taxon>
        <taxon>Euteleostomi</taxon>
        <taxon>Actinopterygii</taxon>
        <taxon>Neopterygii</taxon>
        <taxon>Teleostei</taxon>
        <taxon>Notacanthiformes</taxon>
        <taxon>Halosauridae</taxon>
        <taxon>Aldrovandia</taxon>
    </lineage>
</organism>
<evidence type="ECO:0000259" key="10">
    <source>
        <dbReference type="PROSITE" id="PS51916"/>
    </source>
</evidence>
<evidence type="ECO:0000256" key="7">
    <source>
        <dbReference type="ARBA" id="ARBA00023242"/>
    </source>
</evidence>
<accession>A0AAD7RWE3</accession>
<dbReference type="EMBL" id="JAINUG010000156">
    <property type="protein sequence ID" value="KAJ8391490.1"/>
    <property type="molecule type" value="Genomic_DNA"/>
</dbReference>
<dbReference type="InterPro" id="IPR024811">
    <property type="entry name" value="ASX/ASX-like"/>
</dbReference>
<dbReference type="GO" id="GO:0009887">
    <property type="term" value="P:animal organ morphogenesis"/>
    <property type="evidence" value="ECO:0007669"/>
    <property type="project" value="TreeGrafter"/>
</dbReference>
<feature type="region of interest" description="Disordered" evidence="8">
    <location>
        <begin position="427"/>
        <end position="581"/>
    </location>
</feature>
<feature type="compositionally biased region" description="Basic and acidic residues" evidence="8">
    <location>
        <begin position="524"/>
        <end position="541"/>
    </location>
</feature>
<dbReference type="GO" id="GO:0045944">
    <property type="term" value="P:positive regulation of transcription by RNA polymerase II"/>
    <property type="evidence" value="ECO:0007669"/>
    <property type="project" value="TreeGrafter"/>
</dbReference>
<evidence type="ECO:0000313" key="12">
    <source>
        <dbReference type="Proteomes" id="UP001221898"/>
    </source>
</evidence>
<evidence type="ECO:0000256" key="1">
    <source>
        <dbReference type="ARBA" id="ARBA00004123"/>
    </source>
</evidence>
<keyword evidence="5" id="KW-0805">Transcription regulation</keyword>
<dbReference type="Pfam" id="PF05066">
    <property type="entry name" value="HARE-HTH"/>
    <property type="match status" value="1"/>
</dbReference>
<comment type="subcellular location">
    <subcellularLocation>
        <location evidence="1">Nucleus</location>
    </subcellularLocation>
</comment>
<feature type="region of interest" description="Disordered" evidence="8">
    <location>
        <begin position="593"/>
        <end position="621"/>
    </location>
</feature>
<dbReference type="InterPro" id="IPR007759">
    <property type="entry name" value="Asxl_HARE-HTH"/>
</dbReference>
<dbReference type="GO" id="GO:0008270">
    <property type="term" value="F:zinc ion binding"/>
    <property type="evidence" value="ECO:0007669"/>
    <property type="project" value="UniProtKB-KW"/>
</dbReference>
<keyword evidence="6" id="KW-0804">Transcription</keyword>
<dbReference type="PROSITE" id="PS51916">
    <property type="entry name" value="DEUBAD"/>
    <property type="match status" value="1"/>
</dbReference>
<keyword evidence="12" id="KW-1185">Reference proteome</keyword>
<name>A0AAD7RWE3_9TELE</name>
<feature type="compositionally biased region" description="Polar residues" evidence="8">
    <location>
        <begin position="768"/>
        <end position="779"/>
    </location>
</feature>
<keyword evidence="3" id="KW-0863">Zinc-finger</keyword>
<reference evidence="11" key="1">
    <citation type="journal article" date="2023" name="Science">
        <title>Genome structures resolve the early diversification of teleost fishes.</title>
        <authorList>
            <person name="Parey E."/>
            <person name="Louis A."/>
            <person name="Montfort J."/>
            <person name="Bouchez O."/>
            <person name="Roques C."/>
            <person name="Iampietro C."/>
            <person name="Lluch J."/>
            <person name="Castinel A."/>
            <person name="Donnadieu C."/>
            <person name="Desvignes T."/>
            <person name="Floi Bucao C."/>
            <person name="Jouanno E."/>
            <person name="Wen M."/>
            <person name="Mejri S."/>
            <person name="Dirks R."/>
            <person name="Jansen H."/>
            <person name="Henkel C."/>
            <person name="Chen W.J."/>
            <person name="Zahm M."/>
            <person name="Cabau C."/>
            <person name="Klopp C."/>
            <person name="Thompson A.W."/>
            <person name="Robinson-Rechavi M."/>
            <person name="Braasch I."/>
            <person name="Lecointre G."/>
            <person name="Bobe J."/>
            <person name="Postlethwait J.H."/>
            <person name="Berthelot C."/>
            <person name="Roest Crollius H."/>
            <person name="Guiguen Y."/>
        </authorList>
    </citation>
    <scope>NUCLEOTIDE SEQUENCE</scope>
    <source>
        <strain evidence="11">NC1722</strain>
    </source>
</reference>
<dbReference type="Proteomes" id="UP001221898">
    <property type="component" value="Unassembled WGS sequence"/>
</dbReference>
<evidence type="ECO:0000256" key="8">
    <source>
        <dbReference type="SAM" id="MobiDB-lite"/>
    </source>
</evidence>
<feature type="compositionally biased region" description="Polar residues" evidence="8">
    <location>
        <begin position="750"/>
        <end position="761"/>
    </location>
</feature>
<feature type="compositionally biased region" description="Low complexity" evidence="8">
    <location>
        <begin position="260"/>
        <end position="269"/>
    </location>
</feature>
<feature type="compositionally biased region" description="Polar residues" evidence="8">
    <location>
        <begin position="716"/>
        <end position="734"/>
    </location>
</feature>
<feature type="compositionally biased region" description="Pro residues" evidence="8">
    <location>
        <begin position="659"/>
        <end position="674"/>
    </location>
</feature>
<proteinExistence type="predicted"/>
<feature type="compositionally biased region" description="Low complexity" evidence="8">
    <location>
        <begin position="163"/>
        <end position="180"/>
    </location>
</feature>
<dbReference type="PANTHER" id="PTHR13578">
    <property type="entry name" value="ADDITIONAL SEX COMBS LIKE PROTEIN ASXL"/>
    <property type="match status" value="1"/>
</dbReference>
<feature type="region of interest" description="Disordered" evidence="8">
    <location>
        <begin position="83"/>
        <end position="127"/>
    </location>
</feature>
<evidence type="ECO:0000256" key="2">
    <source>
        <dbReference type="ARBA" id="ARBA00022723"/>
    </source>
</evidence>
<dbReference type="InterPro" id="IPR028020">
    <property type="entry name" value="ASX_DEUBAD_dom"/>
</dbReference>
<keyword evidence="7" id="KW-0539">Nucleus</keyword>
<dbReference type="GO" id="GO:0042975">
    <property type="term" value="F:peroxisome proliferator activated receptor binding"/>
    <property type="evidence" value="ECO:0007669"/>
    <property type="project" value="TreeGrafter"/>
</dbReference>
<dbReference type="InterPro" id="IPR044867">
    <property type="entry name" value="DEUBAD_dom"/>
</dbReference>
<dbReference type="Pfam" id="PF13919">
    <property type="entry name" value="ASXH"/>
    <property type="match status" value="1"/>
</dbReference>
<evidence type="ECO:0000256" key="3">
    <source>
        <dbReference type="ARBA" id="ARBA00022771"/>
    </source>
</evidence>
<evidence type="ECO:0000256" key="6">
    <source>
        <dbReference type="ARBA" id="ARBA00023163"/>
    </source>
</evidence>
<feature type="compositionally biased region" description="Low complexity" evidence="8">
    <location>
        <begin position="703"/>
        <end position="715"/>
    </location>
</feature>
<evidence type="ECO:0000313" key="11">
    <source>
        <dbReference type="EMBL" id="KAJ8391490.1"/>
    </source>
</evidence>
<feature type="region of interest" description="Disordered" evidence="8">
    <location>
        <begin position="244"/>
        <end position="293"/>
    </location>
</feature>
<keyword evidence="2" id="KW-0479">Metal-binding</keyword>
<feature type="region of interest" description="Disordered" evidence="8">
    <location>
        <begin position="146"/>
        <end position="225"/>
    </location>
</feature>
<dbReference type="AlphaFoldDB" id="A0AAD7RWE3"/>
<feature type="compositionally biased region" description="Low complexity" evidence="8">
    <location>
        <begin position="199"/>
        <end position="208"/>
    </location>
</feature>